<dbReference type="OrthoDB" id="9799090at2"/>
<reference evidence="14 15" key="1">
    <citation type="submission" date="2016-11" db="EMBL/GenBank/DDBJ databases">
        <authorList>
            <person name="Jaros S."/>
            <person name="Januszkiewicz K."/>
            <person name="Wedrychowicz H."/>
        </authorList>
    </citation>
    <scope>NUCLEOTIDE SEQUENCE [LARGE SCALE GENOMIC DNA]</scope>
    <source>
        <strain evidence="14 15">DSM 26897</strain>
    </source>
</reference>
<feature type="transmembrane region" description="Helical" evidence="12">
    <location>
        <begin position="84"/>
        <end position="101"/>
    </location>
</feature>
<sequence length="270" mass="30859">MPLPTRERLHQIVFGADTRAGRIFDIILLWLIVASVFVVVLESMPTLNQPYRVLFFNLELFLTALFTFEYLLRIFVSPKPTAYMRSYLGIIDLLGILPFYLSFFFEGYHYFVVFRLLRMLRVFRILRLFRFIQESEHLFRALRASTYKIAVFISFVLTLVVLLGTLMYVVEGPENGFTSIPQSIYWTIVTITTVGYGDITPKTGTGKWIASIIMLCGYAIIAVPTGIVTVALSRTNKNEGDRKCQRCGQASPGNARYCMHCGELLETNNP</sequence>
<evidence type="ECO:0000256" key="6">
    <source>
        <dbReference type="ARBA" id="ARBA00022882"/>
    </source>
</evidence>
<keyword evidence="9" id="KW-0406">Ion transport</keyword>
<dbReference type="STRING" id="1302690.BUE76_16245"/>
<keyword evidence="4 12" id="KW-0812">Transmembrane</keyword>
<keyword evidence="10 12" id="KW-0472">Membrane</keyword>
<proteinExistence type="predicted"/>
<keyword evidence="3" id="KW-0633">Potassium transport</keyword>
<dbReference type="Gene3D" id="1.20.120.350">
    <property type="entry name" value="Voltage-gated potassium channels. Chain C"/>
    <property type="match status" value="1"/>
</dbReference>
<evidence type="ECO:0000313" key="14">
    <source>
        <dbReference type="EMBL" id="SHF35069.1"/>
    </source>
</evidence>
<gene>
    <name evidence="14" type="ORF">SAMN05444008_10751</name>
</gene>
<dbReference type="PRINTS" id="PR00169">
    <property type="entry name" value="KCHANNEL"/>
</dbReference>
<evidence type="ECO:0000256" key="10">
    <source>
        <dbReference type="ARBA" id="ARBA00023136"/>
    </source>
</evidence>
<evidence type="ECO:0000256" key="9">
    <source>
        <dbReference type="ARBA" id="ARBA00023065"/>
    </source>
</evidence>
<dbReference type="GO" id="GO:0001508">
    <property type="term" value="P:action potential"/>
    <property type="evidence" value="ECO:0007669"/>
    <property type="project" value="TreeGrafter"/>
</dbReference>
<dbReference type="PANTHER" id="PTHR11537">
    <property type="entry name" value="VOLTAGE-GATED POTASSIUM CHANNEL"/>
    <property type="match status" value="1"/>
</dbReference>
<dbReference type="Gene3D" id="1.10.287.70">
    <property type="match status" value="1"/>
</dbReference>
<keyword evidence="6" id="KW-0851">Voltage-gated channel</keyword>
<keyword evidence="15" id="KW-1185">Reference proteome</keyword>
<accession>A0A1M5AXX8</accession>
<dbReference type="InterPro" id="IPR005821">
    <property type="entry name" value="Ion_trans_dom"/>
</dbReference>
<evidence type="ECO:0000256" key="4">
    <source>
        <dbReference type="ARBA" id="ARBA00022692"/>
    </source>
</evidence>
<dbReference type="PANTHER" id="PTHR11537:SF254">
    <property type="entry name" value="POTASSIUM VOLTAGE-GATED CHANNEL PROTEIN SHAB"/>
    <property type="match status" value="1"/>
</dbReference>
<dbReference type="InterPro" id="IPR027359">
    <property type="entry name" value="Volt_channel_dom_sf"/>
</dbReference>
<dbReference type="SUPFAM" id="SSF81324">
    <property type="entry name" value="Voltage-gated potassium channels"/>
    <property type="match status" value="1"/>
</dbReference>
<dbReference type="GO" id="GO:0008076">
    <property type="term" value="C:voltage-gated potassium channel complex"/>
    <property type="evidence" value="ECO:0007669"/>
    <property type="project" value="InterPro"/>
</dbReference>
<dbReference type="GO" id="GO:0005249">
    <property type="term" value="F:voltage-gated potassium channel activity"/>
    <property type="evidence" value="ECO:0007669"/>
    <property type="project" value="InterPro"/>
</dbReference>
<feature type="transmembrane region" description="Helical" evidence="12">
    <location>
        <begin position="147"/>
        <end position="170"/>
    </location>
</feature>
<feature type="transmembrane region" description="Helical" evidence="12">
    <location>
        <begin position="208"/>
        <end position="232"/>
    </location>
</feature>
<organism evidence="14 15">
    <name type="scientific">Cnuella takakiae</name>
    <dbReference type="NCBI Taxonomy" id="1302690"/>
    <lineage>
        <taxon>Bacteria</taxon>
        <taxon>Pseudomonadati</taxon>
        <taxon>Bacteroidota</taxon>
        <taxon>Chitinophagia</taxon>
        <taxon>Chitinophagales</taxon>
        <taxon>Chitinophagaceae</taxon>
        <taxon>Cnuella</taxon>
    </lineage>
</organism>
<evidence type="ECO:0000256" key="7">
    <source>
        <dbReference type="ARBA" id="ARBA00022958"/>
    </source>
</evidence>
<evidence type="ECO:0000256" key="2">
    <source>
        <dbReference type="ARBA" id="ARBA00022448"/>
    </source>
</evidence>
<evidence type="ECO:0000256" key="8">
    <source>
        <dbReference type="ARBA" id="ARBA00022989"/>
    </source>
</evidence>
<dbReference type="Pfam" id="PF00520">
    <property type="entry name" value="Ion_trans"/>
    <property type="match status" value="1"/>
</dbReference>
<evidence type="ECO:0000313" key="15">
    <source>
        <dbReference type="Proteomes" id="UP000184368"/>
    </source>
</evidence>
<evidence type="ECO:0000256" key="1">
    <source>
        <dbReference type="ARBA" id="ARBA00004141"/>
    </source>
</evidence>
<evidence type="ECO:0000256" key="5">
    <source>
        <dbReference type="ARBA" id="ARBA00022826"/>
    </source>
</evidence>
<evidence type="ECO:0000256" key="3">
    <source>
        <dbReference type="ARBA" id="ARBA00022538"/>
    </source>
</evidence>
<keyword evidence="11 14" id="KW-0407">Ion channel</keyword>
<evidence type="ECO:0000256" key="11">
    <source>
        <dbReference type="ARBA" id="ARBA00023303"/>
    </source>
</evidence>
<keyword evidence="7" id="KW-0630">Potassium</keyword>
<keyword evidence="8 12" id="KW-1133">Transmembrane helix</keyword>
<dbReference type="EMBL" id="FQUO01000007">
    <property type="protein sequence ID" value="SHF35069.1"/>
    <property type="molecule type" value="Genomic_DNA"/>
</dbReference>
<evidence type="ECO:0000259" key="13">
    <source>
        <dbReference type="Pfam" id="PF00520"/>
    </source>
</evidence>
<comment type="subcellular location">
    <subcellularLocation>
        <location evidence="1">Membrane</location>
        <topology evidence="1">Multi-pass membrane protein</topology>
    </subcellularLocation>
</comment>
<feature type="transmembrane region" description="Helical" evidence="12">
    <location>
        <begin position="53"/>
        <end position="72"/>
    </location>
</feature>
<dbReference type="RefSeq" id="WP_073042768.1">
    <property type="nucleotide sequence ID" value="NZ_FQUO01000007.1"/>
</dbReference>
<feature type="transmembrane region" description="Helical" evidence="12">
    <location>
        <begin position="21"/>
        <end position="41"/>
    </location>
</feature>
<dbReference type="Proteomes" id="UP000184368">
    <property type="component" value="Unassembled WGS sequence"/>
</dbReference>
<protein>
    <submittedName>
        <fullName evidence="14">Voltage-gated potassium channel</fullName>
    </submittedName>
</protein>
<dbReference type="InterPro" id="IPR028325">
    <property type="entry name" value="VG_K_chnl"/>
</dbReference>
<keyword evidence="5" id="KW-0631">Potassium channel</keyword>
<evidence type="ECO:0000256" key="12">
    <source>
        <dbReference type="SAM" id="Phobius"/>
    </source>
</evidence>
<dbReference type="AlphaFoldDB" id="A0A1M5AXX8"/>
<feature type="domain" description="Ion transport" evidence="13">
    <location>
        <begin position="22"/>
        <end position="238"/>
    </location>
</feature>
<name>A0A1M5AXX8_9BACT</name>
<keyword evidence="2" id="KW-0813">Transport</keyword>